<dbReference type="EMBL" id="JRXF01000006">
    <property type="protein sequence ID" value="KOC94404.1"/>
    <property type="molecule type" value="Genomic_DNA"/>
</dbReference>
<sequence>MNSIAELVLIQRIIVKEAIKTLYESVLSRLARLDKTQLHAMLISPLVKRFASSQIDSSRSRIATKQLNVVQNTRELNTRNPESGGERQALHGEITHTG</sequence>
<evidence type="ECO:0000313" key="2">
    <source>
        <dbReference type="EMBL" id="KOC90000.1"/>
    </source>
</evidence>
<dbReference type="PATRIC" id="fig|1560201.3.peg.2350"/>
<accession>A0A0L7T3U8</accession>
<evidence type="ECO:0000313" key="3">
    <source>
        <dbReference type="EMBL" id="KOC94404.1"/>
    </source>
</evidence>
<evidence type="ECO:0000313" key="5">
    <source>
        <dbReference type="Proteomes" id="UP000037088"/>
    </source>
</evidence>
<evidence type="ECO:0000256" key="1">
    <source>
        <dbReference type="SAM" id="MobiDB-lite"/>
    </source>
</evidence>
<comment type="caution">
    <text evidence="2">The sequence shown here is derived from an EMBL/GenBank/DDBJ whole genome shotgun (WGS) entry which is preliminary data.</text>
</comment>
<protein>
    <submittedName>
        <fullName evidence="2">Uncharacterized protein</fullName>
    </submittedName>
</protein>
<dbReference type="EMBL" id="JRXE01000013">
    <property type="protein sequence ID" value="KOC90000.1"/>
    <property type="molecule type" value="Genomic_DNA"/>
</dbReference>
<evidence type="ECO:0000313" key="4">
    <source>
        <dbReference type="Proteomes" id="UP000036851"/>
    </source>
</evidence>
<dbReference type="Proteomes" id="UP000036851">
    <property type="component" value="Unassembled WGS sequence"/>
</dbReference>
<organism evidence="2 5">
    <name type="scientific">Winslowiella iniecta</name>
    <dbReference type="NCBI Taxonomy" id="1560201"/>
    <lineage>
        <taxon>Bacteria</taxon>
        <taxon>Pseudomonadati</taxon>
        <taxon>Pseudomonadota</taxon>
        <taxon>Gammaproteobacteria</taxon>
        <taxon>Enterobacterales</taxon>
        <taxon>Erwiniaceae</taxon>
        <taxon>Winslowiella</taxon>
    </lineage>
</organism>
<proteinExistence type="predicted"/>
<dbReference type="AlphaFoldDB" id="A0A0L7T3U8"/>
<reference evidence="4 5" key="1">
    <citation type="journal article" date="2015" name="Int. J. Syst. Evol. Microbiol.">
        <title>Erwinia iniecta sp. nov., isolated from Russian wheat aphids (Diuraphis noxia).</title>
        <authorList>
            <person name="Campillo T."/>
            <person name="Luna E."/>
            <person name="Portier P."/>
            <person name="Fischer-Le Saux M."/>
            <person name="Lapitan N."/>
            <person name="Tisserat N.A."/>
            <person name="Leach J.E."/>
        </authorList>
    </citation>
    <scope>NUCLEOTIDE SEQUENCE [LARGE SCALE GENOMIC DNA]</scope>
    <source>
        <strain evidence="2 5">B120</strain>
        <strain evidence="3 4">B149</strain>
    </source>
</reference>
<gene>
    <name evidence="2" type="ORF">NG42_11040</name>
    <name evidence="3" type="ORF">NG43_05690</name>
</gene>
<name>A0A0L7T3U8_9GAMM</name>
<feature type="compositionally biased region" description="Basic and acidic residues" evidence="1">
    <location>
        <begin position="84"/>
        <end position="98"/>
    </location>
</feature>
<keyword evidence="5" id="KW-1185">Reference proteome</keyword>
<feature type="region of interest" description="Disordered" evidence="1">
    <location>
        <begin position="75"/>
        <end position="98"/>
    </location>
</feature>
<dbReference type="Proteomes" id="UP000037088">
    <property type="component" value="Unassembled WGS sequence"/>
</dbReference>